<dbReference type="EMBL" id="JASCZI010242483">
    <property type="protein sequence ID" value="MED6211212.1"/>
    <property type="molecule type" value="Genomic_DNA"/>
</dbReference>
<evidence type="ECO:0000313" key="2">
    <source>
        <dbReference type="Proteomes" id="UP001341840"/>
    </source>
</evidence>
<organism evidence="1 2">
    <name type="scientific">Stylosanthes scabra</name>
    <dbReference type="NCBI Taxonomy" id="79078"/>
    <lineage>
        <taxon>Eukaryota</taxon>
        <taxon>Viridiplantae</taxon>
        <taxon>Streptophyta</taxon>
        <taxon>Embryophyta</taxon>
        <taxon>Tracheophyta</taxon>
        <taxon>Spermatophyta</taxon>
        <taxon>Magnoliopsida</taxon>
        <taxon>eudicotyledons</taxon>
        <taxon>Gunneridae</taxon>
        <taxon>Pentapetalae</taxon>
        <taxon>rosids</taxon>
        <taxon>fabids</taxon>
        <taxon>Fabales</taxon>
        <taxon>Fabaceae</taxon>
        <taxon>Papilionoideae</taxon>
        <taxon>50 kb inversion clade</taxon>
        <taxon>dalbergioids sensu lato</taxon>
        <taxon>Dalbergieae</taxon>
        <taxon>Pterocarpus clade</taxon>
        <taxon>Stylosanthes</taxon>
    </lineage>
</organism>
<protein>
    <submittedName>
        <fullName evidence="1">Uncharacterized protein</fullName>
    </submittedName>
</protein>
<evidence type="ECO:0000313" key="1">
    <source>
        <dbReference type="EMBL" id="MED6211212.1"/>
    </source>
</evidence>
<comment type="caution">
    <text evidence="1">The sequence shown here is derived from an EMBL/GenBank/DDBJ whole genome shotgun (WGS) entry which is preliminary data.</text>
</comment>
<name>A0ABU6YLD5_9FABA</name>
<reference evidence="1 2" key="1">
    <citation type="journal article" date="2023" name="Plants (Basel)">
        <title>Bridging the Gap: Combining Genomics and Transcriptomics Approaches to Understand Stylosanthes scabra, an Orphan Legume from the Brazilian Caatinga.</title>
        <authorList>
            <person name="Ferreira-Neto J.R.C."/>
            <person name="da Silva M.D."/>
            <person name="Binneck E."/>
            <person name="de Melo N.F."/>
            <person name="da Silva R.H."/>
            <person name="de Melo A.L.T.M."/>
            <person name="Pandolfi V."/>
            <person name="Bustamante F.O."/>
            <person name="Brasileiro-Vidal A.C."/>
            <person name="Benko-Iseppon A.M."/>
        </authorList>
    </citation>
    <scope>NUCLEOTIDE SEQUENCE [LARGE SCALE GENOMIC DNA]</scope>
    <source>
        <tissue evidence="1">Leaves</tissue>
    </source>
</reference>
<sequence length="222" mass="25589">MGSGVIYYEYEKRENVRFDPDRPYEFQIEALMADKILSASKDEKSSTKRPRSSRRLSLHYSPRIMPVAQRERSTLSIKGTRSFRRAKLLFLMSQWRQLTDSPLVVMVRVTICPEFGSLSRRVQVLRVPRLPGESNAVWYLESVRKCGISIVGAVHDVENWDVTHILKPTPNEKKGKPQVLLGRPFLKTGGFEQDYHDDTFKFSAGKTTEGFQIVKKEKDHSL</sequence>
<dbReference type="Proteomes" id="UP001341840">
    <property type="component" value="Unassembled WGS sequence"/>
</dbReference>
<accession>A0ABU6YLD5</accession>
<proteinExistence type="predicted"/>
<keyword evidence="2" id="KW-1185">Reference proteome</keyword>
<gene>
    <name evidence="1" type="ORF">PIB30_071521</name>
</gene>